<dbReference type="EMBL" id="JBHSKJ010000022">
    <property type="protein sequence ID" value="MFC5148882.1"/>
    <property type="molecule type" value="Genomic_DNA"/>
</dbReference>
<evidence type="ECO:0000313" key="4">
    <source>
        <dbReference type="Proteomes" id="UP001596222"/>
    </source>
</evidence>
<dbReference type="Pfam" id="PF05147">
    <property type="entry name" value="LANC_like"/>
    <property type="match status" value="1"/>
</dbReference>
<dbReference type="SMART" id="SM01260">
    <property type="entry name" value="LANC_like"/>
    <property type="match status" value="1"/>
</dbReference>
<sequence length="960" mass="101402">MDVLLGTSGVPGQPSPSLARMPCIVRSALAGLRGDAWQLKIDEFWAVAYPPAHTPRQQGWKIHVSAAREAAPAVLARVARVAAEEKCAFKFPRDCDHVRLINSRDLDRGSVGKFITLYPRDDDHFVTVAKEAHAATAGLPGPLVLSDRAYCAGSLVHYRYGGFTGGGAELSLDGVWRRMVTGPNGERSEDRRTVRAAPPAWAADPFGGQKVTASARQPGKVGVLLGGRYVLRRALRHAAKGGVFVGTDTATGNDVVVKQARAHIEVDSSGREACAALRHEATMMALLAPAGLTPRPLSLIERERQLFLVQERVPGRTLDAWVSARLDSEEGPGVPWPQAAVMARALIGLVRQAHALGVAVGDLAPGNVLVRPDDTLRLIDLEQAARAREAVGGAGTPGYQAPERTAASLPGAVRAAALCGDLFSLGGLLFLLSTGHHPPGGEAMEDRIPTAVSATRPAPDGDEAVPERLGPWLASTARYGHTARELAPLVLGLRRAQPGLRCSLARAHAAVEAAAKTGNDRPPARSRTSCRPGLFTAIDQILADGIFHLAATATPDHPYRLWPTTPGGETTDPCNVQHGAAGVLALLARAAATPTLPGDVRATARDTTRLAAAWITRHPVTDDTALPGLYFGRSGTAWALLDAADLLTDPTLLADAEELAVRVPLRWPNPDIAHGAAGAGMLSLRMAAVRSTYLERADHCARELLARMHPTPHGPVWTVPHDFSSAFAGQTHLGYAHGAAGIGAFLLAVADATGTPAYRKAALRAGHTLATTARTAQDGPRHAAWWPRSADDAAHIRLSHWCSGSAGAGTFLLRLWQATATPWALDLASAAGQAVLRERWHATTAFCHGLAGSGELLLDLATATGSQYWNTAARALADQLTTRCTTRQGRLVPLDETGRGCGTGYGAGIAGVLAFLLRLRHGGLRLWEPPTLGDRAPQTCGTATTQPRRNTITPPSKEEP</sequence>
<dbReference type="RefSeq" id="WP_382048967.1">
    <property type="nucleotide sequence ID" value="NZ_JBHSKJ010000022.1"/>
</dbReference>
<feature type="compositionally biased region" description="Polar residues" evidence="1">
    <location>
        <begin position="939"/>
        <end position="954"/>
    </location>
</feature>
<name>A0ABW0A5B8_9ACTN</name>
<keyword evidence="4" id="KW-1185">Reference proteome</keyword>
<dbReference type="Pfam" id="PF00069">
    <property type="entry name" value="Pkinase"/>
    <property type="match status" value="1"/>
</dbReference>
<comment type="caution">
    <text evidence="3">The sequence shown here is derived from an EMBL/GenBank/DDBJ whole genome shotgun (WGS) entry which is preliminary data.</text>
</comment>
<dbReference type="PROSITE" id="PS50011">
    <property type="entry name" value="PROTEIN_KINASE_DOM"/>
    <property type="match status" value="1"/>
</dbReference>
<dbReference type="Proteomes" id="UP001596222">
    <property type="component" value="Unassembled WGS sequence"/>
</dbReference>
<dbReference type="SUPFAM" id="SSF158745">
    <property type="entry name" value="LanC-like"/>
    <property type="match status" value="1"/>
</dbReference>
<dbReference type="PANTHER" id="PTHR12736:SF7">
    <property type="entry name" value="LANC-LIKE PROTEIN 3"/>
    <property type="match status" value="1"/>
</dbReference>
<dbReference type="InterPro" id="IPR007822">
    <property type="entry name" value="LANC-like"/>
</dbReference>
<dbReference type="Gene3D" id="1.50.10.20">
    <property type="match status" value="1"/>
</dbReference>
<protein>
    <submittedName>
        <fullName evidence="3">Class IV lanthionine synthetase LanL</fullName>
    </submittedName>
</protein>
<dbReference type="InterPro" id="IPR058053">
    <property type="entry name" value="RamC_C"/>
</dbReference>
<evidence type="ECO:0000259" key="2">
    <source>
        <dbReference type="PROSITE" id="PS50011"/>
    </source>
</evidence>
<gene>
    <name evidence="3" type="primary">lanL</name>
    <name evidence="3" type="ORF">ACFPP6_29865</name>
</gene>
<organism evidence="3 4">
    <name type="scientific">Streptomyces aureoversilis</name>
    <dbReference type="NCBI Taxonomy" id="67277"/>
    <lineage>
        <taxon>Bacteria</taxon>
        <taxon>Bacillati</taxon>
        <taxon>Actinomycetota</taxon>
        <taxon>Actinomycetes</taxon>
        <taxon>Kitasatosporales</taxon>
        <taxon>Streptomycetaceae</taxon>
        <taxon>Streptomyces</taxon>
    </lineage>
</organism>
<dbReference type="InterPro" id="IPR000719">
    <property type="entry name" value="Prot_kinase_dom"/>
</dbReference>
<accession>A0ABW0A5B8</accession>
<dbReference type="SUPFAM" id="SSF56112">
    <property type="entry name" value="Protein kinase-like (PK-like)"/>
    <property type="match status" value="1"/>
</dbReference>
<dbReference type="Gene3D" id="1.10.510.10">
    <property type="entry name" value="Transferase(Phosphotransferase) domain 1"/>
    <property type="match status" value="1"/>
</dbReference>
<dbReference type="Gene3D" id="3.30.200.20">
    <property type="entry name" value="Phosphorylase Kinase, domain 1"/>
    <property type="match status" value="1"/>
</dbReference>
<dbReference type="CDD" id="cd04791">
    <property type="entry name" value="LanC_SerThrkinase"/>
    <property type="match status" value="1"/>
</dbReference>
<feature type="domain" description="Protein kinase" evidence="2">
    <location>
        <begin position="229"/>
        <end position="511"/>
    </location>
</feature>
<evidence type="ECO:0000256" key="1">
    <source>
        <dbReference type="SAM" id="MobiDB-lite"/>
    </source>
</evidence>
<reference evidence="4" key="1">
    <citation type="journal article" date="2019" name="Int. J. Syst. Evol. Microbiol.">
        <title>The Global Catalogue of Microorganisms (GCM) 10K type strain sequencing project: providing services to taxonomists for standard genome sequencing and annotation.</title>
        <authorList>
            <consortium name="The Broad Institute Genomics Platform"/>
            <consortium name="The Broad Institute Genome Sequencing Center for Infectious Disease"/>
            <person name="Wu L."/>
            <person name="Ma J."/>
        </authorList>
    </citation>
    <scope>NUCLEOTIDE SEQUENCE [LARGE SCALE GENOMIC DNA]</scope>
    <source>
        <strain evidence="4">CGMCC 4.1641</strain>
    </source>
</reference>
<dbReference type="NCBIfam" id="NF038150">
    <property type="entry name" value="lanthi_synth_IV"/>
    <property type="match status" value="1"/>
</dbReference>
<dbReference type="InterPro" id="IPR011009">
    <property type="entry name" value="Kinase-like_dom_sf"/>
</dbReference>
<feature type="region of interest" description="Disordered" evidence="1">
    <location>
        <begin position="930"/>
        <end position="960"/>
    </location>
</feature>
<dbReference type="InterPro" id="IPR057929">
    <property type="entry name" value="RamC_N"/>
</dbReference>
<dbReference type="PANTHER" id="PTHR12736">
    <property type="entry name" value="LANC-LIKE PROTEIN"/>
    <property type="match status" value="1"/>
</dbReference>
<dbReference type="PRINTS" id="PR01955">
    <property type="entry name" value="LANCFRANKIA"/>
</dbReference>
<dbReference type="Pfam" id="PF25816">
    <property type="entry name" value="RamC_N"/>
    <property type="match status" value="1"/>
</dbReference>
<dbReference type="PRINTS" id="PR01950">
    <property type="entry name" value="LANCSUPER"/>
</dbReference>
<evidence type="ECO:0000313" key="3">
    <source>
        <dbReference type="EMBL" id="MFC5148882.1"/>
    </source>
</evidence>
<proteinExistence type="predicted"/>
<dbReference type="SMART" id="SM00220">
    <property type="entry name" value="S_TKc"/>
    <property type="match status" value="1"/>
</dbReference>